<protein>
    <recommendedName>
        <fullName evidence="1">NYN domain-containing protein</fullName>
    </recommendedName>
</protein>
<feature type="domain" description="NYN" evidence="1">
    <location>
        <begin position="147"/>
        <end position="270"/>
    </location>
</feature>
<dbReference type="Pfam" id="PF01936">
    <property type="entry name" value="NYN"/>
    <property type="match status" value="2"/>
</dbReference>
<reference evidence="2" key="1">
    <citation type="submission" date="2019-07" db="EMBL/GenBank/DDBJ databases">
        <authorList>
            <person name="Dittberner H."/>
        </authorList>
    </citation>
    <scope>NUCLEOTIDE SEQUENCE [LARGE SCALE GENOMIC DNA]</scope>
</reference>
<dbReference type="AlphaFoldDB" id="A0A565C210"/>
<dbReference type="InterPro" id="IPR021139">
    <property type="entry name" value="NYN"/>
</dbReference>
<organism evidence="2 3">
    <name type="scientific">Arabis nemorensis</name>
    <dbReference type="NCBI Taxonomy" id="586526"/>
    <lineage>
        <taxon>Eukaryota</taxon>
        <taxon>Viridiplantae</taxon>
        <taxon>Streptophyta</taxon>
        <taxon>Embryophyta</taxon>
        <taxon>Tracheophyta</taxon>
        <taxon>Spermatophyta</taxon>
        <taxon>Magnoliopsida</taxon>
        <taxon>eudicotyledons</taxon>
        <taxon>Gunneridae</taxon>
        <taxon>Pentapetalae</taxon>
        <taxon>rosids</taxon>
        <taxon>malvids</taxon>
        <taxon>Brassicales</taxon>
        <taxon>Brassicaceae</taxon>
        <taxon>Arabideae</taxon>
        <taxon>Arabis</taxon>
    </lineage>
</organism>
<dbReference type="PANTHER" id="PTHR14379">
    <property type="entry name" value="LIMKAIN B LKAP"/>
    <property type="match status" value="1"/>
</dbReference>
<comment type="caution">
    <text evidence="2">The sequence shown here is derived from an EMBL/GenBank/DDBJ whole genome shotgun (WGS) entry which is preliminary data.</text>
</comment>
<sequence length="455" mass="52207">MSADPKACVFLDMEDLPFPFDYMRRSLVQFGFPDDFSITAYVDEGKFTDDLVDVYRRVGMTILPVKGGKYARVHRILMDIVLWAMANPATYFKPLDLVVISANIKEESDFLRALEALGDRYYNIILALPHELPSTKLPTVKWERSDVLVFWNVEDPIDIDYDHESLYTPIAKALDTKGYYGEVSIMAYADNEDFKIPSSDALKKFTVLTKDEGDDGYAKVTRMFLDMLFWVMNNNDEPSHFIMISRPSEYTTKWPNVVQALEGRGFNVILGPSDAIRLPLSIESFTSLCKDIPRSTRGVKEYLELQKFSGTEKCIFWVIEKFPSDPMEIPFIVERMKETLKKKGYTDRYVSVMAYFDDEKLMEVESIPGMTVTLLPPQEKKSTKVTRLLADMLLFARRNCDETTSLIVIAESFKDARFERVAESLRGLGYNVLSTHLDHMITFGTALWSSRSRAM</sequence>
<dbReference type="GO" id="GO:0010468">
    <property type="term" value="P:regulation of gene expression"/>
    <property type="evidence" value="ECO:0007669"/>
    <property type="project" value="InterPro"/>
</dbReference>
<name>A0A565C210_9BRAS</name>
<dbReference type="Proteomes" id="UP000489600">
    <property type="component" value="Unassembled WGS sequence"/>
</dbReference>
<gene>
    <name evidence="2" type="ORF">ANE_LOCUS18086</name>
</gene>
<dbReference type="InterPro" id="IPR024768">
    <property type="entry name" value="Marf1"/>
</dbReference>
<evidence type="ECO:0000313" key="2">
    <source>
        <dbReference type="EMBL" id="VVB07642.1"/>
    </source>
</evidence>
<dbReference type="PANTHER" id="PTHR14379:SF7">
    <property type="entry name" value="ENDONUCLEASE OR GLYCOSYL HYDROLASE-RELATED"/>
    <property type="match status" value="1"/>
</dbReference>
<evidence type="ECO:0000313" key="3">
    <source>
        <dbReference type="Proteomes" id="UP000489600"/>
    </source>
</evidence>
<keyword evidence="3" id="KW-1185">Reference proteome</keyword>
<dbReference type="GO" id="GO:0004540">
    <property type="term" value="F:RNA nuclease activity"/>
    <property type="evidence" value="ECO:0007669"/>
    <property type="project" value="InterPro"/>
</dbReference>
<dbReference type="GO" id="GO:0005777">
    <property type="term" value="C:peroxisome"/>
    <property type="evidence" value="ECO:0007669"/>
    <property type="project" value="InterPro"/>
</dbReference>
<accession>A0A565C210</accession>
<proteinExistence type="predicted"/>
<evidence type="ECO:0000259" key="1">
    <source>
        <dbReference type="Pfam" id="PF01936"/>
    </source>
</evidence>
<feature type="domain" description="NYN" evidence="1">
    <location>
        <begin position="6"/>
        <end position="135"/>
    </location>
</feature>
<dbReference type="OrthoDB" id="549353at2759"/>
<dbReference type="CDD" id="cd10910">
    <property type="entry name" value="PIN_limkain_b1_N_like"/>
    <property type="match status" value="1"/>
</dbReference>
<dbReference type="EMBL" id="CABITT030000006">
    <property type="protein sequence ID" value="VVB07642.1"/>
    <property type="molecule type" value="Genomic_DNA"/>
</dbReference>